<feature type="signal peptide" evidence="1">
    <location>
        <begin position="1"/>
        <end position="20"/>
    </location>
</feature>
<dbReference type="AlphaFoldDB" id="A0A1I6LZ10"/>
<gene>
    <name evidence="2" type="ORF">SAMN05444714_1043</name>
</gene>
<dbReference type="EMBL" id="FOZM01000001">
    <property type="protein sequence ID" value="SFS08673.1"/>
    <property type="molecule type" value="Genomic_DNA"/>
</dbReference>
<evidence type="ECO:0000313" key="2">
    <source>
        <dbReference type="EMBL" id="SFS08673.1"/>
    </source>
</evidence>
<dbReference type="Proteomes" id="UP000198926">
    <property type="component" value="Unassembled WGS sequence"/>
</dbReference>
<dbReference type="STRING" id="1123755.SAMN05444714_1043"/>
<dbReference type="RefSeq" id="WP_090204804.1">
    <property type="nucleotide sequence ID" value="NZ_FOZM01000001.1"/>
</dbReference>
<proteinExistence type="predicted"/>
<feature type="chain" id="PRO_5011722812" description="Nickel/cobalt transporter regulator" evidence="1">
    <location>
        <begin position="21"/>
        <end position="108"/>
    </location>
</feature>
<keyword evidence="1" id="KW-0732">Signal</keyword>
<evidence type="ECO:0000256" key="1">
    <source>
        <dbReference type="SAM" id="SignalP"/>
    </source>
</evidence>
<accession>A0A1I6LZ10</accession>
<evidence type="ECO:0000313" key="3">
    <source>
        <dbReference type="Proteomes" id="UP000198926"/>
    </source>
</evidence>
<evidence type="ECO:0008006" key="4">
    <source>
        <dbReference type="Google" id="ProtNLM"/>
    </source>
</evidence>
<dbReference type="OrthoDB" id="7652095at2"/>
<name>A0A1I6LZ10_9RHOB</name>
<reference evidence="2 3" key="1">
    <citation type="submission" date="2016-10" db="EMBL/GenBank/DDBJ databases">
        <authorList>
            <person name="de Groot N.N."/>
        </authorList>
    </citation>
    <scope>NUCLEOTIDE SEQUENCE [LARGE SCALE GENOMIC DNA]</scope>
    <source>
        <strain evidence="2 3">DSM 29433</strain>
    </source>
</reference>
<sequence>MRSFVLMVGLLAALPVAGQAQCRIAVAGTACVSIPQPETPEPDPVEIGEVLKRGEHQLLMNAGYYGLPLVRDGWVYMQIEDEIYRVDWRSHTVLEKVTHQAGRNWRAR</sequence>
<keyword evidence="3" id="KW-1185">Reference proteome</keyword>
<protein>
    <recommendedName>
        <fullName evidence="4">Nickel/cobalt transporter regulator</fullName>
    </recommendedName>
</protein>
<organism evidence="2 3">
    <name type="scientific">Yoonia litorea</name>
    <dbReference type="NCBI Taxonomy" id="1123755"/>
    <lineage>
        <taxon>Bacteria</taxon>
        <taxon>Pseudomonadati</taxon>
        <taxon>Pseudomonadota</taxon>
        <taxon>Alphaproteobacteria</taxon>
        <taxon>Rhodobacterales</taxon>
        <taxon>Paracoccaceae</taxon>
        <taxon>Yoonia</taxon>
    </lineage>
</organism>